<feature type="domain" description="PASTA" evidence="17">
    <location>
        <begin position="353"/>
        <end position="421"/>
    </location>
</feature>
<proteinExistence type="predicted"/>
<dbReference type="PROSITE" id="PS51178">
    <property type="entry name" value="PASTA"/>
    <property type="match status" value="3"/>
</dbReference>
<dbReference type="CDD" id="cd14014">
    <property type="entry name" value="STKc_PknB_like"/>
    <property type="match status" value="1"/>
</dbReference>
<feature type="domain" description="PASTA" evidence="17">
    <location>
        <begin position="422"/>
        <end position="492"/>
    </location>
</feature>
<dbReference type="InterPro" id="IPR008271">
    <property type="entry name" value="Ser/Thr_kinase_AS"/>
</dbReference>
<feature type="region of interest" description="Disordered" evidence="14">
    <location>
        <begin position="644"/>
        <end position="688"/>
    </location>
</feature>
<evidence type="ECO:0000256" key="5">
    <source>
        <dbReference type="ARBA" id="ARBA00022741"/>
    </source>
</evidence>
<keyword evidence="15" id="KW-0472">Membrane</keyword>
<comment type="subcellular location">
    <subcellularLocation>
        <location evidence="11">Spore membrane</location>
        <topology evidence="11">Single-pass type II membrane protein</topology>
    </subcellularLocation>
</comment>
<dbReference type="Gene3D" id="3.30.10.20">
    <property type="match status" value="3"/>
</dbReference>
<dbReference type="CDD" id="cd06577">
    <property type="entry name" value="PASTA_pknB"/>
    <property type="match status" value="3"/>
</dbReference>
<feature type="domain" description="Protein kinase" evidence="16">
    <location>
        <begin position="10"/>
        <end position="270"/>
    </location>
</feature>
<dbReference type="FunFam" id="1.10.510.10:FF:000021">
    <property type="entry name" value="Serine/threonine protein kinase"/>
    <property type="match status" value="1"/>
</dbReference>
<dbReference type="GO" id="GO:0005524">
    <property type="term" value="F:ATP binding"/>
    <property type="evidence" value="ECO:0007669"/>
    <property type="project" value="UniProtKB-UniRule"/>
</dbReference>
<dbReference type="EMBL" id="MOXJ01000001">
    <property type="protein sequence ID" value="PDO11726.1"/>
    <property type="molecule type" value="Genomic_DNA"/>
</dbReference>
<dbReference type="Pfam" id="PF00069">
    <property type="entry name" value="Pkinase"/>
    <property type="match status" value="1"/>
</dbReference>
<dbReference type="PANTHER" id="PTHR43289">
    <property type="entry name" value="MITOGEN-ACTIVATED PROTEIN KINASE KINASE KINASE 20-RELATED"/>
    <property type="match status" value="1"/>
</dbReference>
<keyword evidence="7 13" id="KW-0067">ATP-binding</keyword>
<dbReference type="InterPro" id="IPR000719">
    <property type="entry name" value="Prot_kinase_dom"/>
</dbReference>
<sequence length="688" mass="75732">MTGERLGGRYRLLERIGGGGMAVVYRALDTVLNRHVAVKILRSQYVHDEEFIQRFRREARSAASLSHPNVVSVYDVGQDGDTHYIVMEYVEGKTLNELIRERAPLSPEEAVRIAVQICDALDHAHANGIIHRDIKPHNILISKGGWVKVTDFGIARAADASQLTHTGTVVGSVHYVSPEYAKGLPAGAQSDLYSLGIVLYQMLTGKLPFNGESPISVALKHVQESFEEPRKLNPAIPQSLENVVLKATRKNRNERYQTAAEMMEDLETCLSPARRNEPKRLFLEEDDEQTKVMPAVRSGRDRAVDPSGAGGQAESGETPRRRRWVRPTIGIAFVLAVLVGTWFGVQYVLGMLNPEEVMVPNVVGKRVDVAEREIRDAKLVPEIIREEPPEGSDVPADVVFKQDPVDIRKVVGSSVVLYVSAGKQAPRMPGFVGMKYDDVIRTQLDRLGIPENRVRKMEVASDQPAGVVVAQDPAEGAEFDPASVELTLSVSKGPDKVPMPDLRGYTPDEAKRILRENRLERSVLKVEEMPSLNEKGKIFKQFPYNPGDPVAPGETITVFVSSGLPDDVVEGTVNLQVFPVKEGVESAVRIQIMDARHAEWFTWSDERISEAKVYRVPVTVTRDRAAAIQVYVDDKRVSYITRSYADLRPESSGAPQSPSAGGTGASDQAKAGSSLPSASPDRQEGGRD</sequence>
<keyword evidence="15" id="KW-0812">Transmembrane</keyword>
<evidence type="ECO:0000259" key="16">
    <source>
        <dbReference type="PROSITE" id="PS50011"/>
    </source>
</evidence>
<evidence type="ECO:0000256" key="11">
    <source>
        <dbReference type="ARBA" id="ARBA00060432"/>
    </source>
</evidence>
<dbReference type="InterPro" id="IPR011009">
    <property type="entry name" value="Kinase-like_dom_sf"/>
</dbReference>
<evidence type="ECO:0000256" key="3">
    <source>
        <dbReference type="ARBA" id="ARBA00022544"/>
    </source>
</evidence>
<dbReference type="GO" id="GO:0071224">
    <property type="term" value="P:cellular response to peptidoglycan"/>
    <property type="evidence" value="ECO:0007669"/>
    <property type="project" value="UniProtKB-ARBA"/>
</dbReference>
<comment type="catalytic activity">
    <reaction evidence="10">
        <text>L-seryl-[protein] + ATP = O-phospho-L-seryl-[protein] + ADP + H(+)</text>
        <dbReference type="Rhea" id="RHEA:17989"/>
        <dbReference type="Rhea" id="RHEA-COMP:9863"/>
        <dbReference type="Rhea" id="RHEA-COMP:11604"/>
        <dbReference type="ChEBI" id="CHEBI:15378"/>
        <dbReference type="ChEBI" id="CHEBI:29999"/>
        <dbReference type="ChEBI" id="CHEBI:30616"/>
        <dbReference type="ChEBI" id="CHEBI:83421"/>
        <dbReference type="ChEBI" id="CHEBI:456216"/>
        <dbReference type="EC" id="2.7.11.1"/>
    </reaction>
</comment>
<dbReference type="GO" id="GO:0007165">
    <property type="term" value="P:signal transduction"/>
    <property type="evidence" value="ECO:0007669"/>
    <property type="project" value="UniProtKB-ARBA"/>
</dbReference>
<evidence type="ECO:0000256" key="15">
    <source>
        <dbReference type="SAM" id="Phobius"/>
    </source>
</evidence>
<evidence type="ECO:0000256" key="13">
    <source>
        <dbReference type="PROSITE-ProRule" id="PRU10141"/>
    </source>
</evidence>
<comment type="caution">
    <text evidence="18">The sequence shown here is derived from an EMBL/GenBank/DDBJ whole genome shotgun (WGS) entry which is preliminary data.</text>
</comment>
<dbReference type="SMART" id="SM00740">
    <property type="entry name" value="PASTA"/>
    <property type="match status" value="3"/>
</dbReference>
<keyword evidence="8" id="KW-0735">Signal-anchor</keyword>
<reference evidence="18 19" key="1">
    <citation type="submission" date="2016-12" db="EMBL/GenBank/DDBJ databases">
        <title>Candidatus Reconcilibacillus cellulovorans genome.</title>
        <authorList>
            <person name="Kolinko S."/>
            <person name="Wu Y.-W."/>
            <person name="Tachea F."/>
            <person name="Denzel E."/>
            <person name="Hiras J."/>
            <person name="Baecker N."/>
            <person name="Chan L.J."/>
            <person name="Eichorst S.A."/>
            <person name="Frey D."/>
            <person name="Adams P.D."/>
            <person name="Pray T."/>
            <person name="Tanjore D."/>
            <person name="Petzold C.J."/>
            <person name="Gladden J.M."/>
            <person name="Simmons B.A."/>
            <person name="Singer S.W."/>
        </authorList>
    </citation>
    <scope>NUCLEOTIDE SEQUENCE [LARGE SCALE GENOMIC DNA]</scope>
    <source>
        <strain evidence="18">JTherm</strain>
    </source>
</reference>
<dbReference type="Gene3D" id="3.30.200.20">
    <property type="entry name" value="Phosphorylase Kinase, domain 1"/>
    <property type="match status" value="1"/>
</dbReference>
<evidence type="ECO:0000256" key="8">
    <source>
        <dbReference type="ARBA" id="ARBA00022968"/>
    </source>
</evidence>
<evidence type="ECO:0000259" key="17">
    <source>
        <dbReference type="PROSITE" id="PS51178"/>
    </source>
</evidence>
<feature type="domain" description="PASTA" evidence="17">
    <location>
        <begin position="493"/>
        <end position="562"/>
    </location>
</feature>
<evidence type="ECO:0000256" key="12">
    <source>
        <dbReference type="ARBA" id="ARBA00070041"/>
    </source>
</evidence>
<dbReference type="SUPFAM" id="SSF56112">
    <property type="entry name" value="Protein kinase-like (PK-like)"/>
    <property type="match status" value="1"/>
</dbReference>
<evidence type="ECO:0000313" key="19">
    <source>
        <dbReference type="Proteomes" id="UP000243688"/>
    </source>
</evidence>
<evidence type="ECO:0000256" key="4">
    <source>
        <dbReference type="ARBA" id="ARBA00022679"/>
    </source>
</evidence>
<keyword evidence="3" id="KW-0309">Germination</keyword>
<dbReference type="Gene3D" id="1.10.510.10">
    <property type="entry name" value="Transferase(Phosphotransferase) domain 1"/>
    <property type="match status" value="1"/>
</dbReference>
<keyword evidence="5 13" id="KW-0547">Nucleotide-binding</keyword>
<keyword evidence="2" id="KW-0723">Serine/threonine-protein kinase</keyword>
<feature type="compositionally biased region" description="Low complexity" evidence="14">
    <location>
        <begin position="650"/>
        <end position="660"/>
    </location>
</feature>
<evidence type="ECO:0000256" key="2">
    <source>
        <dbReference type="ARBA" id="ARBA00022527"/>
    </source>
</evidence>
<keyword evidence="6" id="KW-0418">Kinase</keyword>
<evidence type="ECO:0000256" key="1">
    <source>
        <dbReference type="ARBA" id="ARBA00012513"/>
    </source>
</evidence>
<dbReference type="FunFam" id="3.30.200.20:FF:000035">
    <property type="entry name" value="Serine/threonine protein kinase Stk1"/>
    <property type="match status" value="1"/>
</dbReference>
<protein>
    <recommendedName>
        <fullName evidence="12">Serine/threonine-protein kinase PrkC</fullName>
        <ecNumber evidence="1">2.7.11.1</ecNumber>
    </recommendedName>
</protein>
<gene>
    <name evidence="18" type="ORF">BLM47_01075</name>
</gene>
<evidence type="ECO:0000256" key="9">
    <source>
        <dbReference type="ARBA" id="ARBA00047899"/>
    </source>
</evidence>
<dbReference type="InterPro" id="IPR017441">
    <property type="entry name" value="Protein_kinase_ATP_BS"/>
</dbReference>
<evidence type="ECO:0000256" key="6">
    <source>
        <dbReference type="ARBA" id="ARBA00022777"/>
    </source>
</evidence>
<dbReference type="PROSITE" id="PS00108">
    <property type="entry name" value="PROTEIN_KINASE_ST"/>
    <property type="match status" value="1"/>
</dbReference>
<dbReference type="NCBIfam" id="NF033483">
    <property type="entry name" value="PknB_PASTA_kin"/>
    <property type="match status" value="1"/>
</dbReference>
<comment type="catalytic activity">
    <reaction evidence="9">
        <text>L-threonyl-[protein] + ATP = O-phospho-L-threonyl-[protein] + ADP + H(+)</text>
        <dbReference type="Rhea" id="RHEA:46608"/>
        <dbReference type="Rhea" id="RHEA-COMP:11060"/>
        <dbReference type="Rhea" id="RHEA-COMP:11605"/>
        <dbReference type="ChEBI" id="CHEBI:15378"/>
        <dbReference type="ChEBI" id="CHEBI:30013"/>
        <dbReference type="ChEBI" id="CHEBI:30616"/>
        <dbReference type="ChEBI" id="CHEBI:61977"/>
        <dbReference type="ChEBI" id="CHEBI:456216"/>
        <dbReference type="EC" id="2.7.11.1"/>
    </reaction>
</comment>
<dbReference type="AlphaFoldDB" id="A0A2A6E4H2"/>
<dbReference type="SMART" id="SM00220">
    <property type="entry name" value="S_TKc"/>
    <property type="match status" value="1"/>
</dbReference>
<accession>A0A2A6E4H2</accession>
<dbReference type="EC" id="2.7.11.1" evidence="1"/>
<dbReference type="Proteomes" id="UP000243688">
    <property type="component" value="Unassembled WGS sequence"/>
</dbReference>
<dbReference type="GO" id="GO:0009847">
    <property type="term" value="P:spore germination"/>
    <property type="evidence" value="ECO:0007669"/>
    <property type="project" value="UniProtKB-ARBA"/>
</dbReference>
<feature type="transmembrane region" description="Helical" evidence="15">
    <location>
        <begin position="329"/>
        <end position="349"/>
    </location>
</feature>
<feature type="region of interest" description="Disordered" evidence="14">
    <location>
        <begin position="297"/>
        <end position="321"/>
    </location>
</feature>
<dbReference type="InterPro" id="IPR005543">
    <property type="entry name" value="PASTA_dom"/>
</dbReference>
<keyword evidence="4" id="KW-0808">Transferase</keyword>
<evidence type="ECO:0000256" key="7">
    <source>
        <dbReference type="ARBA" id="ARBA00022840"/>
    </source>
</evidence>
<keyword evidence="15" id="KW-1133">Transmembrane helix</keyword>
<dbReference type="GO" id="GO:0004674">
    <property type="term" value="F:protein serine/threonine kinase activity"/>
    <property type="evidence" value="ECO:0007669"/>
    <property type="project" value="UniProtKB-KW"/>
</dbReference>
<name>A0A2A6E4H2_9BACL</name>
<evidence type="ECO:0000256" key="14">
    <source>
        <dbReference type="SAM" id="MobiDB-lite"/>
    </source>
</evidence>
<dbReference type="Pfam" id="PF03793">
    <property type="entry name" value="PASTA"/>
    <property type="match status" value="3"/>
</dbReference>
<evidence type="ECO:0000256" key="10">
    <source>
        <dbReference type="ARBA" id="ARBA00048679"/>
    </source>
</evidence>
<dbReference type="PROSITE" id="PS00107">
    <property type="entry name" value="PROTEIN_KINASE_ATP"/>
    <property type="match status" value="1"/>
</dbReference>
<evidence type="ECO:0000313" key="18">
    <source>
        <dbReference type="EMBL" id="PDO11726.1"/>
    </source>
</evidence>
<feature type="binding site" evidence="13">
    <location>
        <position position="39"/>
    </location>
    <ligand>
        <name>ATP</name>
        <dbReference type="ChEBI" id="CHEBI:30616"/>
    </ligand>
</feature>
<dbReference type="PROSITE" id="PS50011">
    <property type="entry name" value="PROTEIN_KINASE_DOM"/>
    <property type="match status" value="1"/>
</dbReference>
<organism evidence="18 19">
    <name type="scientific">Candidatus Reconcilbacillus cellulovorans</name>
    <dbReference type="NCBI Taxonomy" id="1906605"/>
    <lineage>
        <taxon>Bacteria</taxon>
        <taxon>Bacillati</taxon>
        <taxon>Bacillota</taxon>
        <taxon>Bacilli</taxon>
        <taxon>Bacillales</taxon>
        <taxon>Paenibacillaceae</taxon>
        <taxon>Candidatus Reconcilbacillus</taxon>
    </lineage>
</organism>
<dbReference type="PANTHER" id="PTHR43289:SF34">
    <property type="entry name" value="SERINE_THREONINE-PROTEIN KINASE YBDM-RELATED"/>
    <property type="match status" value="1"/>
</dbReference>